<keyword evidence="1" id="KW-1133">Transmembrane helix</keyword>
<dbReference type="AlphaFoldDB" id="A0A133KFS8"/>
<dbReference type="Proteomes" id="UP000070376">
    <property type="component" value="Unassembled WGS sequence"/>
</dbReference>
<accession>A0A133KFS8</accession>
<dbReference type="EMBL" id="LRPN01000143">
    <property type="protein sequence ID" value="KWZ78422.1"/>
    <property type="molecule type" value="Genomic_DNA"/>
</dbReference>
<organism evidence="3 4">
    <name type="scientific">Heyndrickxia coagulans</name>
    <name type="common">Weizmannia coagulans</name>
    <dbReference type="NCBI Taxonomy" id="1398"/>
    <lineage>
        <taxon>Bacteria</taxon>
        <taxon>Bacillati</taxon>
        <taxon>Bacillota</taxon>
        <taxon>Bacilli</taxon>
        <taxon>Bacillales</taxon>
        <taxon>Bacillaceae</taxon>
        <taxon>Heyndrickxia</taxon>
    </lineage>
</organism>
<evidence type="ECO:0000313" key="4">
    <source>
        <dbReference type="Proteomes" id="UP000070376"/>
    </source>
</evidence>
<feature type="domain" description="YdbS-like PH" evidence="2">
    <location>
        <begin position="83"/>
        <end position="159"/>
    </location>
</feature>
<reference evidence="4" key="1">
    <citation type="submission" date="2016-01" db="EMBL/GenBank/DDBJ databases">
        <authorList>
            <person name="Mitreva M."/>
            <person name="Pepin K.H."/>
            <person name="Mihindukulasuriya K.A."/>
            <person name="Fulton R."/>
            <person name="Fronick C."/>
            <person name="O'Laughlin M."/>
            <person name="Miner T."/>
            <person name="Herter B."/>
            <person name="Rosa B.A."/>
            <person name="Cordes M."/>
            <person name="Tomlinson C."/>
            <person name="Wollam A."/>
            <person name="Palsikar V.B."/>
            <person name="Mardis E.R."/>
            <person name="Wilson R.K."/>
        </authorList>
    </citation>
    <scope>NUCLEOTIDE SEQUENCE [LARGE SCALE GENOMIC DNA]</scope>
    <source>
        <strain evidence="4">GED7749B</strain>
    </source>
</reference>
<evidence type="ECO:0000256" key="1">
    <source>
        <dbReference type="SAM" id="Phobius"/>
    </source>
</evidence>
<keyword evidence="1" id="KW-0472">Membrane</keyword>
<gene>
    <name evidence="3" type="ORF">HMPREF3213_02985</name>
</gene>
<dbReference type="InterPro" id="IPR005182">
    <property type="entry name" value="YdbS-like_PH"/>
</dbReference>
<name>A0A133KFS8_HEYCO</name>
<feature type="transmembrane region" description="Helical" evidence="1">
    <location>
        <begin position="53"/>
        <end position="77"/>
    </location>
</feature>
<dbReference type="PATRIC" id="fig|1398.22.peg.2992"/>
<dbReference type="Pfam" id="PF03703">
    <property type="entry name" value="bPH_2"/>
    <property type="match status" value="1"/>
</dbReference>
<dbReference type="PANTHER" id="PTHR34473:SF2">
    <property type="entry name" value="UPF0699 TRANSMEMBRANE PROTEIN YDBT"/>
    <property type="match status" value="1"/>
</dbReference>
<keyword evidence="1" id="KW-0812">Transmembrane</keyword>
<protein>
    <recommendedName>
        <fullName evidence="2">YdbS-like PH domain-containing protein</fullName>
    </recommendedName>
</protein>
<comment type="caution">
    <text evidence="3">The sequence shown here is derived from an EMBL/GenBank/DDBJ whole genome shotgun (WGS) entry which is preliminary data.</text>
</comment>
<proteinExistence type="predicted"/>
<dbReference type="PANTHER" id="PTHR34473">
    <property type="entry name" value="UPF0699 TRANSMEMBRANE PROTEIN YDBS"/>
    <property type="match status" value="1"/>
</dbReference>
<feature type="transmembrane region" description="Helical" evidence="1">
    <location>
        <begin position="26"/>
        <end position="47"/>
    </location>
</feature>
<evidence type="ECO:0000313" key="3">
    <source>
        <dbReference type="EMBL" id="KWZ78422.1"/>
    </source>
</evidence>
<sequence length="171" mass="19780">MFKGDGMYSDINEPRQTLSKDAIKVWIIRETLEVGAGVVVLAVLLYLDHRFAWPAWIGWILYGLLVLDIGSMIWSWISSYFRYKNWRYDVNEEFLQMKLGVLNEKHSLVPMTKIQSVATEQGPILKKYRLCSVTVDTMGTSHTIPALPKEEAIALRNRIARYAKIREVRDC</sequence>
<evidence type="ECO:0000259" key="2">
    <source>
        <dbReference type="Pfam" id="PF03703"/>
    </source>
</evidence>